<gene>
    <name evidence="1" type="ORF">GMARGA_LOCUS46247</name>
</gene>
<name>A0ABN7XSY8_GIGMA</name>
<evidence type="ECO:0000313" key="2">
    <source>
        <dbReference type="Proteomes" id="UP000789901"/>
    </source>
</evidence>
<keyword evidence="2" id="KW-1185">Reference proteome</keyword>
<dbReference type="Gene3D" id="3.60.10.10">
    <property type="entry name" value="Endonuclease/exonuclease/phosphatase"/>
    <property type="match status" value="1"/>
</dbReference>
<dbReference type="Proteomes" id="UP000789901">
    <property type="component" value="Unassembled WGS sequence"/>
</dbReference>
<feature type="non-terminal residue" evidence="1">
    <location>
        <position position="1"/>
    </location>
</feature>
<dbReference type="SUPFAM" id="SSF56219">
    <property type="entry name" value="DNase I-like"/>
    <property type="match status" value="1"/>
</dbReference>
<comment type="caution">
    <text evidence="1">The sequence shown here is derived from an EMBL/GenBank/DDBJ whole genome shotgun (WGS) entry which is preliminary data.</text>
</comment>
<dbReference type="EMBL" id="CAJVQB010170878">
    <property type="protein sequence ID" value="CAG8857428.1"/>
    <property type="molecule type" value="Genomic_DNA"/>
</dbReference>
<dbReference type="InterPro" id="IPR036691">
    <property type="entry name" value="Endo/exonu/phosph_ase_sf"/>
</dbReference>
<organism evidence="1 2">
    <name type="scientific">Gigaspora margarita</name>
    <dbReference type="NCBI Taxonomy" id="4874"/>
    <lineage>
        <taxon>Eukaryota</taxon>
        <taxon>Fungi</taxon>
        <taxon>Fungi incertae sedis</taxon>
        <taxon>Mucoromycota</taxon>
        <taxon>Glomeromycotina</taxon>
        <taxon>Glomeromycetes</taxon>
        <taxon>Diversisporales</taxon>
        <taxon>Gigasporaceae</taxon>
        <taxon>Gigaspora</taxon>
    </lineage>
</organism>
<feature type="non-terminal residue" evidence="1">
    <location>
        <position position="115"/>
    </location>
</feature>
<proteinExistence type="predicted"/>
<sequence>SGVGVLVNKKWSKHIGRVVKYRPYLIRIEFFFKKVVFQVWVLYLPPANKKINKEVLQTLMRKTYNQKINMYIYIVGDFNAVGSTIIDTNNSSHKNQELGKTLIEWLRNRNFIDIF</sequence>
<accession>A0ABN7XSY8</accession>
<protein>
    <submittedName>
        <fullName evidence="1">10553_t:CDS:1</fullName>
    </submittedName>
</protein>
<evidence type="ECO:0000313" key="1">
    <source>
        <dbReference type="EMBL" id="CAG8857428.1"/>
    </source>
</evidence>
<reference evidence="1 2" key="1">
    <citation type="submission" date="2021-06" db="EMBL/GenBank/DDBJ databases">
        <authorList>
            <person name="Kallberg Y."/>
            <person name="Tangrot J."/>
            <person name="Rosling A."/>
        </authorList>
    </citation>
    <scope>NUCLEOTIDE SEQUENCE [LARGE SCALE GENOMIC DNA]</scope>
    <source>
        <strain evidence="1 2">120-4 pot B 10/14</strain>
    </source>
</reference>